<name>A0A813QP73_9BILA</name>
<evidence type="ECO:0008006" key="3">
    <source>
        <dbReference type="Google" id="ProtNLM"/>
    </source>
</evidence>
<dbReference type="Pfam" id="PF05527">
    <property type="entry name" value="TNFAIP8"/>
    <property type="match status" value="1"/>
</dbReference>
<dbReference type="GO" id="GO:0005737">
    <property type="term" value="C:cytoplasm"/>
    <property type="evidence" value="ECO:0007669"/>
    <property type="project" value="TreeGrafter"/>
</dbReference>
<proteinExistence type="predicted"/>
<dbReference type="OrthoDB" id="10055976at2759"/>
<dbReference type="InterPro" id="IPR008477">
    <property type="entry name" value="TNFAIP8-like"/>
</dbReference>
<accession>A0A813QP73</accession>
<dbReference type="PANTHER" id="PTHR12757">
    <property type="entry name" value="TUMOR NECROSIS FACTOR INDUCED PROTEIN"/>
    <property type="match status" value="1"/>
</dbReference>
<evidence type="ECO:0000313" key="1">
    <source>
        <dbReference type="EMBL" id="CAF0769640.1"/>
    </source>
</evidence>
<dbReference type="GO" id="GO:0042981">
    <property type="term" value="P:regulation of apoptotic process"/>
    <property type="evidence" value="ECO:0007669"/>
    <property type="project" value="InterPro"/>
</dbReference>
<dbReference type="EMBL" id="CAJNOC010000506">
    <property type="protein sequence ID" value="CAF0769640.1"/>
    <property type="molecule type" value="Genomic_DNA"/>
</dbReference>
<keyword evidence="2" id="KW-1185">Reference proteome</keyword>
<gene>
    <name evidence="1" type="ORF">OXX778_LOCUS4880</name>
</gene>
<protein>
    <recommendedName>
        <fullName evidence="3">Tumor necrosis factor alpha-induced protein 8-like protein</fullName>
    </recommendedName>
</protein>
<organism evidence="1 2">
    <name type="scientific">Brachionus calyciflorus</name>
    <dbReference type="NCBI Taxonomy" id="104777"/>
    <lineage>
        <taxon>Eukaryota</taxon>
        <taxon>Metazoa</taxon>
        <taxon>Spiralia</taxon>
        <taxon>Gnathifera</taxon>
        <taxon>Rotifera</taxon>
        <taxon>Eurotatoria</taxon>
        <taxon>Monogononta</taxon>
        <taxon>Pseudotrocha</taxon>
        <taxon>Ploima</taxon>
        <taxon>Brachionidae</taxon>
        <taxon>Brachionus</taxon>
    </lineage>
</organism>
<sequence length="196" mass="22399">MDDENNNSTLGGGPINAQSLALRIQKKVASKMSNKNMAKIFIDETSGRLLDNLYKLVKDYSGSKKLAESILNDIIKVIVKIGILVKNEQLSSDELKLCNDFRQTFHLFAKSALSFYEIEYTFDQKHLHNLLVSCQASMHSIIKFHLTDKSKNRVDNVFNFFSDITFLEDIFKNHKYSTQMQVIVDDARKLVDDGLL</sequence>
<dbReference type="Gene3D" id="1.20.1440.160">
    <property type="entry name" value="Tumor necrosis factor alpha-induced protein 8-like"/>
    <property type="match status" value="1"/>
</dbReference>
<dbReference type="Proteomes" id="UP000663879">
    <property type="component" value="Unassembled WGS sequence"/>
</dbReference>
<reference evidence="1" key="1">
    <citation type="submission" date="2021-02" db="EMBL/GenBank/DDBJ databases">
        <authorList>
            <person name="Nowell W R."/>
        </authorList>
    </citation>
    <scope>NUCLEOTIDE SEQUENCE</scope>
    <source>
        <strain evidence="1">Ploen Becks lab</strain>
    </source>
</reference>
<dbReference type="FunFam" id="1.20.1440.160:FF:000001">
    <property type="entry name" value="Tumor necrosis factor alpha-induced protein 8-like 1"/>
    <property type="match status" value="1"/>
</dbReference>
<dbReference type="AlphaFoldDB" id="A0A813QP73"/>
<dbReference type="InterPro" id="IPR038355">
    <property type="entry name" value="TNFAIP8_sf"/>
</dbReference>
<dbReference type="PANTHER" id="PTHR12757:SF1">
    <property type="entry name" value="PROTEIN SALIVARY GLANDS MARRED"/>
    <property type="match status" value="1"/>
</dbReference>
<evidence type="ECO:0000313" key="2">
    <source>
        <dbReference type="Proteomes" id="UP000663879"/>
    </source>
</evidence>
<comment type="caution">
    <text evidence="1">The sequence shown here is derived from an EMBL/GenBank/DDBJ whole genome shotgun (WGS) entry which is preliminary data.</text>
</comment>